<comment type="caution">
    <text evidence="10">The sequence shown here is derived from an EMBL/GenBank/DDBJ whole genome shotgun (WGS) entry which is preliminary data.</text>
</comment>
<evidence type="ECO:0000256" key="8">
    <source>
        <dbReference type="SAM" id="Coils"/>
    </source>
</evidence>
<dbReference type="Gene3D" id="1.20.1600.10">
    <property type="entry name" value="Outer membrane efflux proteins (OEP)"/>
    <property type="match status" value="1"/>
</dbReference>
<evidence type="ECO:0000256" key="7">
    <source>
        <dbReference type="ARBA" id="ARBA00023136"/>
    </source>
</evidence>
<evidence type="ECO:0000256" key="4">
    <source>
        <dbReference type="ARBA" id="ARBA00022475"/>
    </source>
</evidence>
<dbReference type="RefSeq" id="WP_184137417.1">
    <property type="nucleotide sequence ID" value="NZ_JACHKT010000048.1"/>
</dbReference>
<feature type="coiled-coil region" evidence="8">
    <location>
        <begin position="1214"/>
        <end position="1241"/>
    </location>
</feature>
<evidence type="ECO:0000256" key="9">
    <source>
        <dbReference type="SAM" id="Phobius"/>
    </source>
</evidence>
<keyword evidence="7 9" id="KW-0472">Membrane</keyword>
<feature type="transmembrane region" description="Helical" evidence="9">
    <location>
        <begin position="908"/>
        <end position="927"/>
    </location>
</feature>
<dbReference type="SUPFAM" id="SSF82714">
    <property type="entry name" value="Multidrug efflux transporter AcrB TolC docking domain, DN and DC subdomains"/>
    <property type="match status" value="2"/>
</dbReference>
<feature type="transmembrane region" description="Helical" evidence="9">
    <location>
        <begin position="1049"/>
        <end position="1065"/>
    </location>
</feature>
<feature type="transmembrane region" description="Helical" evidence="9">
    <location>
        <begin position="981"/>
        <end position="1000"/>
    </location>
</feature>
<feature type="transmembrane region" description="Helical" evidence="9">
    <location>
        <begin position="882"/>
        <end position="901"/>
    </location>
</feature>
<gene>
    <name evidence="10" type="ORF">HNP25_004194</name>
</gene>
<feature type="transmembrane region" description="Helical" evidence="9">
    <location>
        <begin position="456"/>
        <end position="475"/>
    </location>
</feature>
<dbReference type="SUPFAM" id="SSF82693">
    <property type="entry name" value="Multidrug efflux transporter AcrB pore domain, PN1, PN2, PC1 and PC2 subdomains"/>
    <property type="match status" value="3"/>
</dbReference>
<comment type="subcellular location">
    <subcellularLocation>
        <location evidence="1">Cell membrane</location>
        <topology evidence="1">Multi-pass membrane protein</topology>
    </subcellularLocation>
</comment>
<organism evidence="10 11">
    <name type="scientific">Arcicella rosea</name>
    <dbReference type="NCBI Taxonomy" id="502909"/>
    <lineage>
        <taxon>Bacteria</taxon>
        <taxon>Pseudomonadati</taxon>
        <taxon>Bacteroidota</taxon>
        <taxon>Cytophagia</taxon>
        <taxon>Cytophagales</taxon>
        <taxon>Flectobacillaceae</taxon>
        <taxon>Arcicella</taxon>
    </lineage>
</organism>
<comment type="similarity">
    <text evidence="2">Belongs to the resistance-nodulation-cell division (RND) (TC 2.A.6) family.</text>
</comment>
<dbReference type="InterPro" id="IPR004763">
    <property type="entry name" value="CusA-like"/>
</dbReference>
<feature type="transmembrane region" description="Helical" evidence="9">
    <location>
        <begin position="933"/>
        <end position="960"/>
    </location>
</feature>
<accession>A0A841EYU9</accession>
<dbReference type="GO" id="GO:0008324">
    <property type="term" value="F:monoatomic cation transmembrane transporter activity"/>
    <property type="evidence" value="ECO:0007669"/>
    <property type="project" value="InterPro"/>
</dbReference>
<keyword evidence="8" id="KW-0175">Coiled coil</keyword>
<evidence type="ECO:0000313" key="10">
    <source>
        <dbReference type="EMBL" id="MBB6005520.1"/>
    </source>
</evidence>
<dbReference type="PRINTS" id="PR00702">
    <property type="entry name" value="ACRIFLAVINRP"/>
</dbReference>
<feature type="transmembrane region" description="Helical" evidence="9">
    <location>
        <begin position="544"/>
        <end position="564"/>
    </location>
</feature>
<feature type="transmembrane region" description="Helical" evidence="9">
    <location>
        <begin position="1012"/>
        <end position="1037"/>
    </location>
</feature>
<evidence type="ECO:0000256" key="1">
    <source>
        <dbReference type="ARBA" id="ARBA00004651"/>
    </source>
</evidence>
<dbReference type="GO" id="GO:0005886">
    <property type="term" value="C:plasma membrane"/>
    <property type="evidence" value="ECO:0007669"/>
    <property type="project" value="UniProtKB-SubCell"/>
</dbReference>
<feature type="transmembrane region" description="Helical" evidence="9">
    <location>
        <begin position="393"/>
        <end position="416"/>
    </location>
</feature>
<name>A0A841EYU9_9BACT</name>
<dbReference type="Gene3D" id="3.30.70.1320">
    <property type="entry name" value="Multidrug efflux transporter AcrB pore domain like"/>
    <property type="match status" value="1"/>
</dbReference>
<evidence type="ECO:0000313" key="11">
    <source>
        <dbReference type="Proteomes" id="UP000524404"/>
    </source>
</evidence>
<feature type="transmembrane region" description="Helical" evidence="9">
    <location>
        <begin position="487"/>
        <end position="510"/>
    </location>
</feature>
<evidence type="ECO:0000256" key="5">
    <source>
        <dbReference type="ARBA" id="ARBA00022692"/>
    </source>
</evidence>
<keyword evidence="11" id="KW-1185">Reference proteome</keyword>
<reference evidence="10 11" key="1">
    <citation type="submission" date="2020-08" db="EMBL/GenBank/DDBJ databases">
        <title>Functional genomics of gut bacteria from endangered species of beetles.</title>
        <authorList>
            <person name="Carlos-Shanley C."/>
        </authorList>
    </citation>
    <scope>NUCLEOTIDE SEQUENCE [LARGE SCALE GENOMIC DNA]</scope>
    <source>
        <strain evidence="10 11">S00070</strain>
    </source>
</reference>
<dbReference type="Gene3D" id="3.30.2090.10">
    <property type="entry name" value="Multidrug efflux transporter AcrB TolC docking domain, DN and DC subdomains"/>
    <property type="match status" value="2"/>
</dbReference>
<feature type="transmembrane region" description="Helical" evidence="9">
    <location>
        <begin position="367"/>
        <end position="387"/>
    </location>
</feature>
<dbReference type="GO" id="GO:0015562">
    <property type="term" value="F:efflux transmembrane transporter activity"/>
    <property type="evidence" value="ECO:0007669"/>
    <property type="project" value="InterPro"/>
</dbReference>
<dbReference type="NCBIfam" id="TIGR00914">
    <property type="entry name" value="2A0601"/>
    <property type="match status" value="1"/>
</dbReference>
<dbReference type="Gene3D" id="3.30.70.1440">
    <property type="entry name" value="Multidrug efflux transporter AcrB pore domain"/>
    <property type="match status" value="1"/>
</dbReference>
<dbReference type="Gene3D" id="3.30.70.1430">
    <property type="entry name" value="Multidrug efflux transporter AcrB pore domain"/>
    <property type="match status" value="2"/>
</dbReference>
<dbReference type="GO" id="GO:0042910">
    <property type="term" value="F:xenobiotic transmembrane transporter activity"/>
    <property type="evidence" value="ECO:0007669"/>
    <property type="project" value="TreeGrafter"/>
</dbReference>
<dbReference type="SUPFAM" id="SSF82866">
    <property type="entry name" value="Multidrug efflux transporter AcrB transmembrane domain"/>
    <property type="match status" value="2"/>
</dbReference>
<evidence type="ECO:0000256" key="3">
    <source>
        <dbReference type="ARBA" id="ARBA00022448"/>
    </source>
</evidence>
<dbReference type="PANTHER" id="PTHR32063">
    <property type="match status" value="1"/>
</dbReference>
<dbReference type="Proteomes" id="UP000524404">
    <property type="component" value="Unassembled WGS sequence"/>
</dbReference>
<sequence length="1443" mass="160232">MIDSIIRFSIYNKLTIGLLVLALATWGGISLTQLTIDALPDITSNQVQVITQSPALPASEVEKFITYPLEISLRTVPNTKEIRSISRMGLSVITVVFDDDVPMEKARQQVSEKIREAEPNLIAGAGRPEMAPITTGLGEFYQYTLVVDPKFKDKYSLADLRTLQDWVVKRQLLGIKGVVEVSSFGGHLKQYEVSINPEKLRAMNLSIAEVFQVLQDNNANAGGSYIEKGTDAYFIRSEGRVNSLQDIENVVVTTRAGIPVLISDVAKVQFGHAVRYGAMTRNGEGETVGAVVLLLKGESADKVVVDVKKRVEEIQKSLPEGVKVESFIDRSKLIDKAIGTVQKNLIEGGLIVVFILVLLLGNFRAGLVVASVIPLCLLFSFGMMKLFGVSANLMSLGAIDFGLIVDGAVIIVEAVVHRLHTRTIPENHDGQAYRLTQLEMNESVYDSAVTIRKSAAFGEIIILIVYFPILALTGIEGKMFRPMAETVSFAIIGALILSLTYVPMMSSLCLSKKIDHSETIADKIINFLYRFYQPIITWALNKKAIILATSVAFFVASLMLFGRLGGEFIPELNEGDFAVETILHSNASLSQSVHSNNEAQKLLLREFPDEIQQVVSRIGSSEIPTDPMGINACDLIIDLKDTKEWKKAETMEELAQKMDDVLKDIPGVNFEFTQPIQMRFNELIAGVKSDVAIKIFGEDLDTLFSKAQEVAQKIHQVNGIADMKVQQIDGVPQMVVTYNRQKIAQYGLKISNLNTLLKSAFAGEEAGVVYEGEKRFGLVIRLDSSYRKDIQNIRDLYLDLPNGGKVPFSEVADISYKDAPSEITRDNARRRISIGINVRNRDVESLVKEVQTIIDKQVKLPVGYTVEYGGAFENLQAAKSRLFIAVPVALFLIFALLFFTFNSFVEALIVFVAIPLSAIGGILSLWLRDMPFSVSAGIGFIALFGVAVLNGIVLISYFKILEKEGISDIKQRILEGTKTRFRPVMMTAAVASMGFLPMALSHSPGAEVQRPLATVVIGGLITATILTLVVLPVIYSLVFGRKPKASKTVVNAIVLLLISTATFAQNTPPQTLQMCIDKAVRQNQNLQISNLEIVGNQALVKTAKDLPKTSFDAQYGRTQVFNGNDVTFTVGQSFALPSLYKAQENLLKGNVLTAEKRAKLTKTQLIGEVKSVYFQILHTRQFIQLLAQQDSLYQSAFKAASVRYKTGETDLLEKVSSETRLREIQNRIQQSQADEQNLYQTLRFLMNTNENFAIDYEGNQQKTMVLSNAQLASNPFLEIIKQQSEVSKLQTNLEQQRLKPDVRLALTNQSIEKHFNQNFVQLGLNVPIFTKAQQARISASKINEQVITQQYQYAENQLQSQLNSLKIQFDKADKSLNYYKNSALLQAELIIKTASKSYQAGEIEYVEFVQNITQAWQIKQNYLAELQNFNQIIINIETLIGNE</sequence>
<evidence type="ECO:0000256" key="6">
    <source>
        <dbReference type="ARBA" id="ARBA00022989"/>
    </source>
</evidence>
<dbReference type="Pfam" id="PF00873">
    <property type="entry name" value="ACR_tran"/>
    <property type="match status" value="1"/>
</dbReference>
<keyword evidence="6 9" id="KW-1133">Transmembrane helix</keyword>
<dbReference type="Gene3D" id="1.20.1640.10">
    <property type="entry name" value="Multidrug efflux transporter AcrB transmembrane domain"/>
    <property type="match status" value="2"/>
</dbReference>
<keyword evidence="3" id="KW-0813">Transport</keyword>
<dbReference type="EMBL" id="JACHKT010000048">
    <property type="protein sequence ID" value="MBB6005520.1"/>
    <property type="molecule type" value="Genomic_DNA"/>
</dbReference>
<dbReference type="InterPro" id="IPR001036">
    <property type="entry name" value="Acrflvin-R"/>
</dbReference>
<dbReference type="SUPFAM" id="SSF56954">
    <property type="entry name" value="Outer membrane efflux proteins (OEP)"/>
    <property type="match status" value="1"/>
</dbReference>
<proteinExistence type="inferred from homology"/>
<dbReference type="InterPro" id="IPR027463">
    <property type="entry name" value="AcrB_DN_DC_subdom"/>
</dbReference>
<keyword evidence="5 9" id="KW-0812">Transmembrane</keyword>
<keyword evidence="4" id="KW-1003">Cell membrane</keyword>
<protein>
    <submittedName>
        <fullName evidence="10">Cobalt-zinc-cadmium resistance protein CzcA</fullName>
    </submittedName>
</protein>
<feature type="transmembrane region" description="Helical" evidence="9">
    <location>
        <begin position="344"/>
        <end position="360"/>
    </location>
</feature>
<dbReference type="PANTHER" id="PTHR32063:SF24">
    <property type="entry name" value="CATION EFFLUX SYSTEM (ACRB_ACRD_ACRF FAMILY)"/>
    <property type="match status" value="1"/>
</dbReference>
<evidence type="ECO:0000256" key="2">
    <source>
        <dbReference type="ARBA" id="ARBA00010942"/>
    </source>
</evidence>